<name>A0A317URD2_ASPEC</name>
<proteinExistence type="predicted"/>
<keyword evidence="3" id="KW-1185">Reference proteome</keyword>
<dbReference type="RefSeq" id="XP_025382460.1">
    <property type="nucleotide sequence ID" value="XM_025526503.1"/>
</dbReference>
<feature type="chain" id="PRO_5016399489" description="Extracellular membrane protein CFEM domain-containing protein" evidence="1">
    <location>
        <begin position="20"/>
        <end position="87"/>
    </location>
</feature>
<dbReference type="EMBL" id="MSFU01000043">
    <property type="protein sequence ID" value="PWY62600.1"/>
    <property type="molecule type" value="Genomic_DNA"/>
</dbReference>
<keyword evidence="1" id="KW-0732">Signal</keyword>
<reference evidence="2" key="1">
    <citation type="submission" date="2016-12" db="EMBL/GenBank/DDBJ databases">
        <title>The genomes of Aspergillus section Nigri reveals drivers in fungal speciation.</title>
        <authorList>
            <consortium name="DOE Joint Genome Institute"/>
            <person name="Vesth T.C."/>
            <person name="Nybo J."/>
            <person name="Theobald S."/>
            <person name="Brandl J."/>
            <person name="Frisvad J.C."/>
            <person name="Nielsen K.F."/>
            <person name="Lyhne E.K."/>
            <person name="Kogle M.E."/>
            <person name="Kuo A."/>
            <person name="Riley R."/>
            <person name="Clum A."/>
            <person name="Nolan M."/>
            <person name="Lipzen A."/>
            <person name="Salamov A."/>
            <person name="Henrissat B."/>
            <person name="Wiebenga A."/>
            <person name="De vries R.P."/>
            <person name="Grigoriev I.V."/>
            <person name="Mortensen U.H."/>
            <person name="Andersen M.R."/>
            <person name="Baker S.E."/>
        </authorList>
    </citation>
    <scope>NUCLEOTIDE SEQUENCE</scope>
    <source>
        <strain evidence="2">CBS 122712</strain>
    </source>
</reference>
<feature type="signal peptide" evidence="1">
    <location>
        <begin position="1"/>
        <end position="19"/>
    </location>
</feature>
<organism evidence="2 3">
    <name type="scientific">Aspergillus eucalypticola (strain CBS 122712 / IBT 29274)</name>
    <dbReference type="NCBI Taxonomy" id="1448314"/>
    <lineage>
        <taxon>Eukaryota</taxon>
        <taxon>Fungi</taxon>
        <taxon>Dikarya</taxon>
        <taxon>Ascomycota</taxon>
        <taxon>Pezizomycotina</taxon>
        <taxon>Eurotiomycetes</taxon>
        <taxon>Eurotiomycetidae</taxon>
        <taxon>Eurotiales</taxon>
        <taxon>Aspergillaceae</taxon>
        <taxon>Aspergillus</taxon>
        <taxon>Aspergillus subgen. Circumdati</taxon>
    </lineage>
</organism>
<dbReference type="Proteomes" id="UP000246171">
    <property type="component" value="Unassembled WGS sequence"/>
</dbReference>
<dbReference type="OrthoDB" id="4397628at2759"/>
<comment type="caution">
    <text evidence="2">The sequence shown here is derived from an EMBL/GenBank/DDBJ whole genome shotgun (WGS) entry which is preliminary data.</text>
</comment>
<sequence length="87" mass="9717">MKVLSFILTTLAITTGALAAPEPGTAAAESRNWDWCATSFSCDSDDDCMNQYDCKDKSKSWTFEQQRANIGCGASVYPHSCYYEYDY</sequence>
<dbReference type="GeneID" id="37048465"/>
<evidence type="ECO:0000313" key="2">
    <source>
        <dbReference type="EMBL" id="PWY62600.1"/>
    </source>
</evidence>
<gene>
    <name evidence="2" type="ORF">BO83DRAFT_185491</name>
</gene>
<dbReference type="AlphaFoldDB" id="A0A317URD2"/>
<evidence type="ECO:0000313" key="3">
    <source>
        <dbReference type="Proteomes" id="UP000246171"/>
    </source>
</evidence>
<accession>A0A317URD2</accession>
<evidence type="ECO:0008006" key="4">
    <source>
        <dbReference type="Google" id="ProtNLM"/>
    </source>
</evidence>
<evidence type="ECO:0000256" key="1">
    <source>
        <dbReference type="SAM" id="SignalP"/>
    </source>
</evidence>
<protein>
    <recommendedName>
        <fullName evidence="4">Extracellular membrane protein CFEM domain-containing protein</fullName>
    </recommendedName>
</protein>
<dbReference type="VEuPathDB" id="FungiDB:BO83DRAFT_185491"/>